<feature type="transmembrane region" description="Helical" evidence="1">
    <location>
        <begin position="28"/>
        <end position="45"/>
    </location>
</feature>
<proteinExistence type="predicted"/>
<keyword evidence="3" id="KW-1185">Reference proteome</keyword>
<evidence type="ECO:0008006" key="4">
    <source>
        <dbReference type="Google" id="ProtNLM"/>
    </source>
</evidence>
<name>A0A9X3N439_9ACTN</name>
<keyword evidence="1" id="KW-0812">Transmembrane</keyword>
<gene>
    <name evidence="2" type="ORF">OJ997_02320</name>
</gene>
<dbReference type="Proteomes" id="UP001147653">
    <property type="component" value="Unassembled WGS sequence"/>
</dbReference>
<keyword evidence="1" id="KW-1133">Transmembrane helix</keyword>
<feature type="transmembrane region" description="Helical" evidence="1">
    <location>
        <begin position="51"/>
        <end position="72"/>
    </location>
</feature>
<dbReference type="EMBL" id="JAPDDP010000003">
    <property type="protein sequence ID" value="MDA0179116.1"/>
    <property type="molecule type" value="Genomic_DNA"/>
</dbReference>
<organism evidence="2 3">
    <name type="scientific">Solirubrobacter phytolaccae</name>
    <dbReference type="NCBI Taxonomy" id="1404360"/>
    <lineage>
        <taxon>Bacteria</taxon>
        <taxon>Bacillati</taxon>
        <taxon>Actinomycetota</taxon>
        <taxon>Thermoleophilia</taxon>
        <taxon>Solirubrobacterales</taxon>
        <taxon>Solirubrobacteraceae</taxon>
        <taxon>Solirubrobacter</taxon>
    </lineage>
</organism>
<keyword evidence="1" id="KW-0472">Membrane</keyword>
<protein>
    <recommendedName>
        <fullName evidence="4">PH domain-containing protein</fullName>
    </recommendedName>
</protein>
<reference evidence="2" key="1">
    <citation type="submission" date="2022-10" db="EMBL/GenBank/DDBJ databases">
        <title>The WGS of Solirubrobacter phytolaccae KCTC 29190.</title>
        <authorList>
            <person name="Jiang Z."/>
        </authorList>
    </citation>
    <scope>NUCLEOTIDE SEQUENCE</scope>
    <source>
        <strain evidence="2">KCTC 29190</strain>
    </source>
</reference>
<evidence type="ECO:0000313" key="3">
    <source>
        <dbReference type="Proteomes" id="UP001147653"/>
    </source>
</evidence>
<sequence length="146" mass="15491">MTGEALVEQTTFEGEEATRYPLARAKQGVLVAGMLVLTAAGNVIALLGEPLIGGSIAVAGGAMAVVNGVALLRPRGIVLTPTRLVAVLNRRHELSWDEVEGVELDSRRSRVIVIRTASQAIRLPADVFTSRPEEIVAAIEDRAGLR</sequence>
<accession>A0A9X3N439</accession>
<dbReference type="RefSeq" id="WP_270023382.1">
    <property type="nucleotide sequence ID" value="NZ_JAPDDP010000003.1"/>
</dbReference>
<evidence type="ECO:0000256" key="1">
    <source>
        <dbReference type="SAM" id="Phobius"/>
    </source>
</evidence>
<dbReference type="AlphaFoldDB" id="A0A9X3N439"/>
<evidence type="ECO:0000313" key="2">
    <source>
        <dbReference type="EMBL" id="MDA0179116.1"/>
    </source>
</evidence>
<comment type="caution">
    <text evidence="2">The sequence shown here is derived from an EMBL/GenBank/DDBJ whole genome shotgun (WGS) entry which is preliminary data.</text>
</comment>